<dbReference type="HAMAP" id="MF_01208">
    <property type="entry name" value="PyrE"/>
    <property type="match status" value="1"/>
</dbReference>
<dbReference type="PANTHER" id="PTHR19278:SF9">
    <property type="entry name" value="URIDINE 5'-MONOPHOSPHATE SYNTHASE"/>
    <property type="match status" value="1"/>
</dbReference>
<evidence type="ECO:0000313" key="6">
    <source>
        <dbReference type="EMBL" id="SVE39876.1"/>
    </source>
</evidence>
<dbReference type="EC" id="2.4.2.10" evidence="2"/>
<keyword evidence="3" id="KW-0328">Glycosyltransferase</keyword>
<evidence type="ECO:0000256" key="1">
    <source>
        <dbReference type="ARBA" id="ARBA00004889"/>
    </source>
</evidence>
<dbReference type="SUPFAM" id="SSF53271">
    <property type="entry name" value="PRTase-like"/>
    <property type="match status" value="1"/>
</dbReference>
<dbReference type="AlphaFoldDB" id="A0A383D5P6"/>
<sequence length="132" mass="14814">MLKTPLIYVRPNPKEHGMKNQIEGVLRDNQKVVLVEDLISTGGSALKAVTAIRKAGGKVDHCLSIFSYGFAKAIEQFENEGCQLHHLLNFKALILLAREHKSVSNEQFSLLQSWHDDPFNWGNKNGFADKPD</sequence>
<accession>A0A383D5P6</accession>
<dbReference type="InterPro" id="IPR023031">
    <property type="entry name" value="OPRT"/>
</dbReference>
<keyword evidence="4" id="KW-0808">Transferase</keyword>
<dbReference type="EMBL" id="UINC01214580">
    <property type="protein sequence ID" value="SVE39876.1"/>
    <property type="molecule type" value="Genomic_DNA"/>
</dbReference>
<dbReference type="GO" id="GO:0044205">
    <property type="term" value="P:'de novo' UMP biosynthetic process"/>
    <property type="evidence" value="ECO:0007669"/>
    <property type="project" value="UniProtKB-UniPathway"/>
</dbReference>
<evidence type="ECO:0000256" key="5">
    <source>
        <dbReference type="ARBA" id="ARBA00022975"/>
    </source>
</evidence>
<dbReference type="InterPro" id="IPR000836">
    <property type="entry name" value="PRTase_dom"/>
</dbReference>
<dbReference type="GO" id="GO:0004588">
    <property type="term" value="F:orotate phosphoribosyltransferase activity"/>
    <property type="evidence" value="ECO:0007669"/>
    <property type="project" value="UniProtKB-EC"/>
</dbReference>
<organism evidence="6">
    <name type="scientific">marine metagenome</name>
    <dbReference type="NCBI Taxonomy" id="408172"/>
    <lineage>
        <taxon>unclassified sequences</taxon>
        <taxon>metagenomes</taxon>
        <taxon>ecological metagenomes</taxon>
    </lineage>
</organism>
<dbReference type="UniPathway" id="UPA00070">
    <property type="reaction ID" value="UER00119"/>
</dbReference>
<protein>
    <recommendedName>
        <fullName evidence="2">orotate phosphoribosyltransferase</fullName>
        <ecNumber evidence="2">2.4.2.10</ecNumber>
    </recommendedName>
</protein>
<comment type="pathway">
    <text evidence="1">Pyrimidine metabolism; UMP biosynthesis via de novo pathway; UMP from orotate: step 1/2.</text>
</comment>
<dbReference type="CDD" id="cd06223">
    <property type="entry name" value="PRTases_typeI"/>
    <property type="match status" value="1"/>
</dbReference>
<dbReference type="PANTHER" id="PTHR19278">
    <property type="entry name" value="OROTATE PHOSPHORIBOSYLTRANSFERASE"/>
    <property type="match status" value="1"/>
</dbReference>
<dbReference type="Gene3D" id="3.40.50.2020">
    <property type="match status" value="1"/>
</dbReference>
<dbReference type="GO" id="GO:0019856">
    <property type="term" value="P:pyrimidine nucleobase biosynthetic process"/>
    <property type="evidence" value="ECO:0007669"/>
    <property type="project" value="TreeGrafter"/>
</dbReference>
<name>A0A383D5P6_9ZZZZ</name>
<dbReference type="InterPro" id="IPR029057">
    <property type="entry name" value="PRTase-like"/>
</dbReference>
<evidence type="ECO:0000256" key="3">
    <source>
        <dbReference type="ARBA" id="ARBA00022676"/>
    </source>
</evidence>
<keyword evidence="5" id="KW-0665">Pyrimidine biosynthesis</keyword>
<proteinExistence type="inferred from homology"/>
<evidence type="ECO:0000256" key="4">
    <source>
        <dbReference type="ARBA" id="ARBA00022679"/>
    </source>
</evidence>
<gene>
    <name evidence="6" type="ORF">METZ01_LOCUS492730</name>
</gene>
<reference evidence="6" key="1">
    <citation type="submission" date="2018-05" db="EMBL/GenBank/DDBJ databases">
        <authorList>
            <person name="Lanie J.A."/>
            <person name="Ng W.-L."/>
            <person name="Kazmierczak K.M."/>
            <person name="Andrzejewski T.M."/>
            <person name="Davidsen T.M."/>
            <person name="Wayne K.J."/>
            <person name="Tettelin H."/>
            <person name="Glass J.I."/>
            <person name="Rusch D."/>
            <person name="Podicherti R."/>
            <person name="Tsui H.-C.T."/>
            <person name="Winkler M.E."/>
        </authorList>
    </citation>
    <scope>NUCLEOTIDE SEQUENCE</scope>
</reference>
<evidence type="ECO:0000256" key="2">
    <source>
        <dbReference type="ARBA" id="ARBA00011971"/>
    </source>
</evidence>